<evidence type="ECO:0000256" key="1">
    <source>
        <dbReference type="SAM" id="Phobius"/>
    </source>
</evidence>
<organism evidence="2">
    <name type="scientific">anaerobic digester metagenome</name>
    <dbReference type="NCBI Taxonomy" id="1263854"/>
    <lineage>
        <taxon>unclassified sequences</taxon>
        <taxon>metagenomes</taxon>
        <taxon>ecological metagenomes</taxon>
    </lineage>
</organism>
<feature type="transmembrane region" description="Helical" evidence="1">
    <location>
        <begin position="37"/>
        <end position="61"/>
    </location>
</feature>
<proteinExistence type="predicted"/>
<evidence type="ECO:0000313" key="2">
    <source>
        <dbReference type="EMBL" id="VFU17348.1"/>
    </source>
</evidence>
<feature type="transmembrane region" description="Helical" evidence="1">
    <location>
        <begin position="12"/>
        <end position="31"/>
    </location>
</feature>
<protein>
    <recommendedName>
        <fullName evidence="3">Rod shape-determining protein MreD</fullName>
    </recommendedName>
</protein>
<keyword evidence="1" id="KW-1133">Transmembrane helix</keyword>
<gene>
    <name evidence="2" type="ORF">SCFA_660030</name>
</gene>
<reference evidence="2" key="1">
    <citation type="submission" date="2019-03" db="EMBL/GenBank/DDBJ databases">
        <authorList>
            <person name="Hao L."/>
        </authorList>
    </citation>
    <scope>NUCLEOTIDE SEQUENCE</scope>
</reference>
<keyword evidence="1" id="KW-0812">Transmembrane</keyword>
<feature type="transmembrane region" description="Helical" evidence="1">
    <location>
        <begin position="73"/>
        <end position="94"/>
    </location>
</feature>
<name>A0A485MAA7_9ZZZZ</name>
<sequence>MLKVWKFQISLFGILFVAILMEATVIPAVWAPLRVDFFIGMIIGQIIFVPFSQGFPFVILGSLILQAFSGARLGLIPLLYIFIFLAIEVLKNFIYLENAYTQALLGIFFYFLFVVAMAFLSDFSYLKGTTSPLAAGAVLTGCLSPMMVYIVGRLQTVYELEYE</sequence>
<dbReference type="EMBL" id="CAADRM010000132">
    <property type="protein sequence ID" value="VFU17348.1"/>
    <property type="molecule type" value="Genomic_DNA"/>
</dbReference>
<keyword evidence="1" id="KW-0472">Membrane</keyword>
<evidence type="ECO:0008006" key="3">
    <source>
        <dbReference type="Google" id="ProtNLM"/>
    </source>
</evidence>
<feature type="transmembrane region" description="Helical" evidence="1">
    <location>
        <begin position="100"/>
        <end position="120"/>
    </location>
</feature>
<feature type="transmembrane region" description="Helical" evidence="1">
    <location>
        <begin position="132"/>
        <end position="152"/>
    </location>
</feature>
<dbReference type="AlphaFoldDB" id="A0A485MAA7"/>
<accession>A0A485MAA7</accession>